<dbReference type="SUPFAM" id="SSF48452">
    <property type="entry name" value="TPR-like"/>
    <property type="match status" value="1"/>
</dbReference>
<gene>
    <name evidence="2" type="ORF">DTL42_22815</name>
</gene>
<evidence type="ECO:0000313" key="2">
    <source>
        <dbReference type="EMBL" id="RCS41393.1"/>
    </source>
</evidence>
<dbReference type="Gene3D" id="1.25.40.10">
    <property type="entry name" value="Tetratricopeptide repeat domain"/>
    <property type="match status" value="1"/>
</dbReference>
<comment type="caution">
    <text evidence="2">The sequence shown here is derived from an EMBL/GenBank/DDBJ whole genome shotgun (WGS) entry which is preliminary data.</text>
</comment>
<reference evidence="2 3" key="1">
    <citation type="submission" date="2018-07" db="EMBL/GenBank/DDBJ databases">
        <title>Comparative genomes isolates from brazilian mangrove.</title>
        <authorList>
            <person name="De Araujo J.E."/>
            <person name="Taketani R.G."/>
            <person name="Silva M.C.P."/>
            <person name="Lourenco M.V."/>
            <person name="Oliveira V.M."/>
            <person name="Andreote F.D."/>
        </authorList>
    </citation>
    <scope>NUCLEOTIDE SEQUENCE [LARGE SCALE GENOMIC DNA]</scope>
    <source>
        <strain evidence="2 3">HEX PRIS-MGV</strain>
    </source>
</reference>
<sequence length="1056" mass="118138">MRIFKQSLISLGLLLAAAPFVRAEEPFNEFFDGLLQRGYYEQAIWYVDSVSNNPTLPNEIKNTLLYRKAQAQIEASRYIANLQQRGAMLEDASNNLAEFLKQHPKNDRAIDATIERGTVLSSQARVAQALARKEDSAAAKAPFLKEARDKYAEARKIYEAANTQIRDTLSKLGKVLDPTKDGAKIAFRDEMRASYIQTQMLAATCLLESAKTLDEKSEERKKQLEQAAKEFGETYSKYKDFLAGLYARLYEAQAQQALGKDKEAISIYQDDLFKLLEDQPERMRRVKLKAAIGLANIWLKQEAAPKVVNELAPWLEAQQLRPNDLRDEEWLELRYLVAQAYLADAAALGPKDKSYATYRRAALKLATEIAKYPNEYKKKAIEIKIELQGAETVAQNTPEPKTFQEAVIAGRELLTKANTQQQIVIAKLQKDLAAASDDATKQELTSKIETEEKTVQDDFAQAKLFFQQAMRLADRDTPRDEINNVQYHLSYLSFQEGQYWQTFARASFIAEHYPNSSSAQACSIVSLKSAYRLFESAPADQRSFELSLVKRVTDFVAKQWPNSEEAGQAQLALVGLQLQQASAADLPWQQQKTLIGDAENIVTKMADGNSAKADAQLKIGQMYWSLFNRGKALKRAAGKDNATQGLPDDKELAALKQKAESILTAGVNQFKGNDADYTYVLAAISLAQIYTDTGEAQKAVALLEEPKLGLLSLVEANNKAANVPGVKQFIYRAAVRTYISALSTTKDPAQTETMMANAEKAMGELQNLAGDDAKSQKELIAIYISLATDLKQQLDNAEPSQKESLGAAFEKFLDRLAQTSSEPNVLNWVGETFYNVGQSFSEDPSYKGDASNFYKKAIAAYQRILDKNSSDDVNPALLQQVRVRIAMAQRETGQYEEALTTFANILEQNNMIVNVQVEAAKTYYLWGLNGGDSKTFYQAMMGTHPDPKTKKNTIWGWGRLQAILARYAKRGAEPSPYKDVFYESRYYLAACRYQYALAQDSEDKKKQYLGMAAKDITSTQLFDPGLGGEPMWSKFDALMKKIQKDLTGTPQGLEKK</sequence>
<dbReference type="RefSeq" id="WP_114372545.1">
    <property type="nucleotide sequence ID" value="NZ_QPEX01000045.1"/>
</dbReference>
<feature type="chain" id="PRO_5016843311" description="Tetratricopeptide repeat protein" evidence="1">
    <location>
        <begin position="24"/>
        <end position="1056"/>
    </location>
</feature>
<evidence type="ECO:0008006" key="4">
    <source>
        <dbReference type="Google" id="ProtNLM"/>
    </source>
</evidence>
<dbReference type="Proteomes" id="UP000253562">
    <property type="component" value="Unassembled WGS sequence"/>
</dbReference>
<protein>
    <recommendedName>
        <fullName evidence="4">Tetratricopeptide repeat protein</fullName>
    </recommendedName>
</protein>
<organism evidence="2 3">
    <name type="scientific">Bremerella cremea</name>
    <dbReference type="NCBI Taxonomy" id="1031537"/>
    <lineage>
        <taxon>Bacteria</taxon>
        <taxon>Pseudomonadati</taxon>
        <taxon>Planctomycetota</taxon>
        <taxon>Planctomycetia</taxon>
        <taxon>Pirellulales</taxon>
        <taxon>Pirellulaceae</taxon>
        <taxon>Bremerella</taxon>
    </lineage>
</organism>
<accession>A0A368KN57</accession>
<evidence type="ECO:0000256" key="1">
    <source>
        <dbReference type="SAM" id="SignalP"/>
    </source>
</evidence>
<proteinExistence type="predicted"/>
<dbReference type="OrthoDB" id="224351at2"/>
<dbReference type="AlphaFoldDB" id="A0A368KN57"/>
<dbReference type="InterPro" id="IPR011990">
    <property type="entry name" value="TPR-like_helical_dom_sf"/>
</dbReference>
<feature type="signal peptide" evidence="1">
    <location>
        <begin position="1"/>
        <end position="23"/>
    </location>
</feature>
<keyword evidence="1" id="KW-0732">Signal</keyword>
<name>A0A368KN57_9BACT</name>
<dbReference type="EMBL" id="QPEX01000045">
    <property type="protein sequence ID" value="RCS41393.1"/>
    <property type="molecule type" value="Genomic_DNA"/>
</dbReference>
<evidence type="ECO:0000313" key="3">
    <source>
        <dbReference type="Proteomes" id="UP000253562"/>
    </source>
</evidence>